<dbReference type="GO" id="GO:0016712">
    <property type="term" value="F:oxidoreductase activity, acting on paired donors, with incorporation or reduction of molecular oxygen, reduced flavin or flavoprotein as one donor, and incorporation of one atom of oxygen"/>
    <property type="evidence" value="ECO:0007669"/>
    <property type="project" value="TreeGrafter"/>
</dbReference>
<comment type="similarity">
    <text evidence="2">Belongs to the HpaH/HsaA monooxygenase family.</text>
</comment>
<evidence type="ECO:0000259" key="4">
    <source>
        <dbReference type="Pfam" id="PF02771"/>
    </source>
</evidence>
<dbReference type="PANTHER" id="PTHR48083:SF19">
    <property type="entry name" value="FLAVIN-DEPENDENT MONOOXYGENASE, OXYGENASE SUBUNIT HSAA"/>
    <property type="match status" value="1"/>
</dbReference>
<dbReference type="GO" id="GO:0033539">
    <property type="term" value="P:fatty acid beta-oxidation using acyl-CoA dehydrogenase"/>
    <property type="evidence" value="ECO:0007669"/>
    <property type="project" value="TreeGrafter"/>
</dbReference>
<dbReference type="Proteomes" id="UP000179769">
    <property type="component" value="Unassembled WGS sequence"/>
</dbReference>
<dbReference type="AlphaFoldDB" id="A0A1S1Q3K1"/>
<dbReference type="PIRSF" id="PIRSF016578">
    <property type="entry name" value="HsaA"/>
    <property type="match status" value="1"/>
</dbReference>
<dbReference type="Pfam" id="PF02771">
    <property type="entry name" value="Acyl-CoA_dh_N"/>
    <property type="match status" value="1"/>
</dbReference>
<organism evidence="6 7">
    <name type="scientific">Parafrankia soli</name>
    <dbReference type="NCBI Taxonomy" id="2599596"/>
    <lineage>
        <taxon>Bacteria</taxon>
        <taxon>Bacillati</taxon>
        <taxon>Actinomycetota</taxon>
        <taxon>Actinomycetes</taxon>
        <taxon>Frankiales</taxon>
        <taxon>Frankiaceae</taxon>
        <taxon>Parafrankia</taxon>
    </lineage>
</organism>
<dbReference type="Gene3D" id="1.10.540.10">
    <property type="entry name" value="Acyl-CoA dehydrogenase/oxidase, N-terminal domain"/>
    <property type="match status" value="1"/>
</dbReference>
<comment type="caution">
    <text evidence="6">The sequence shown here is derived from an EMBL/GenBank/DDBJ whole genome shotgun (WGS) entry which is preliminary data.</text>
</comment>
<dbReference type="InterPro" id="IPR013107">
    <property type="entry name" value="Acyl-CoA_DH_C"/>
</dbReference>
<dbReference type="Pfam" id="PF08028">
    <property type="entry name" value="Acyl-CoA_dh_2"/>
    <property type="match status" value="1"/>
</dbReference>
<dbReference type="Gene3D" id="1.20.140.10">
    <property type="entry name" value="Butyryl-CoA Dehydrogenase, subunit A, domain 3"/>
    <property type="match status" value="1"/>
</dbReference>
<keyword evidence="7" id="KW-1185">Reference proteome</keyword>
<dbReference type="GO" id="GO:0050660">
    <property type="term" value="F:flavin adenine dinucleotide binding"/>
    <property type="evidence" value="ECO:0007669"/>
    <property type="project" value="InterPro"/>
</dbReference>
<feature type="domain" description="Acyl-CoA dehydrogenase/oxidase N-terminal" evidence="4">
    <location>
        <begin position="26"/>
        <end position="96"/>
    </location>
</feature>
<keyword evidence="1" id="KW-0560">Oxidoreductase</keyword>
<evidence type="ECO:0000256" key="2">
    <source>
        <dbReference type="ARBA" id="ARBA00049661"/>
    </source>
</evidence>
<protein>
    <submittedName>
        <fullName evidence="6">Acyl-CoA dehydrogenase</fullName>
    </submittedName>
</protein>
<dbReference type="GO" id="GO:0005737">
    <property type="term" value="C:cytoplasm"/>
    <property type="evidence" value="ECO:0007669"/>
    <property type="project" value="TreeGrafter"/>
</dbReference>
<dbReference type="RefSeq" id="WP_071063438.1">
    <property type="nucleotide sequence ID" value="NZ_MAXA01000212.1"/>
</dbReference>
<accession>A0A1S1Q3K1</accession>
<dbReference type="SUPFAM" id="SSF47203">
    <property type="entry name" value="Acyl-CoA dehydrogenase C-terminal domain-like"/>
    <property type="match status" value="1"/>
</dbReference>
<sequence>MTTLPQAHAEETEQWLTRVEKVTGLLAEHRSRAEEDRATSPEVIDALREQGFHRMWVSRAFGGAGVSLRTGSAVLQAIARTDPSAAWQMGVQGAIGRISDYLSDQAACRIFCSSHGLVVGGINPTGQAVPVPGGYRLRGRWSFASGATHADWLVASAVVTGGCAQRSTNTPARRSTPAHAPPQVPAQAQVPGSAPTGSAPIRMLCVPRGAATFTDDWHALGLRGTGSGTFTVDNIVVPESQTVDGSLLRRPPTARKSRGYAIAYYDFAPFTTASTVLGIAQDALRAFRQLALQTVPARATETLAGGHTVQATFARATALVRASRLMLEDAADQATERGENGGDELSGVIRLAAAAVGENCVQAVTMLHTAAGASALRSGGDLDRCFRDVHTAARHITLAATNFEMVGAHLFGDTLLMRR</sequence>
<dbReference type="EMBL" id="MAXA01000212">
    <property type="protein sequence ID" value="OHV28540.1"/>
    <property type="molecule type" value="Genomic_DNA"/>
</dbReference>
<name>A0A1S1Q3K1_9ACTN</name>
<dbReference type="InterPro" id="IPR013786">
    <property type="entry name" value="AcylCoA_DH/ox_N"/>
</dbReference>
<evidence type="ECO:0000256" key="1">
    <source>
        <dbReference type="ARBA" id="ARBA00023002"/>
    </source>
</evidence>
<evidence type="ECO:0000259" key="5">
    <source>
        <dbReference type="Pfam" id="PF08028"/>
    </source>
</evidence>
<evidence type="ECO:0000313" key="7">
    <source>
        <dbReference type="Proteomes" id="UP000179769"/>
    </source>
</evidence>
<proteinExistence type="inferred from homology"/>
<dbReference type="InterPro" id="IPR037069">
    <property type="entry name" value="AcylCoA_DH/ox_N_sf"/>
</dbReference>
<evidence type="ECO:0000256" key="3">
    <source>
        <dbReference type="SAM" id="MobiDB-lite"/>
    </source>
</evidence>
<dbReference type="InterPro" id="IPR009100">
    <property type="entry name" value="AcylCoA_DH/oxidase_NM_dom_sf"/>
</dbReference>
<feature type="compositionally biased region" description="Low complexity" evidence="3">
    <location>
        <begin position="185"/>
        <end position="195"/>
    </location>
</feature>
<feature type="domain" description="Acyl-CoA dehydrogenase C-terminal" evidence="5">
    <location>
        <begin position="272"/>
        <end position="398"/>
    </location>
</feature>
<dbReference type="Gene3D" id="2.40.110.10">
    <property type="entry name" value="Butyryl-CoA Dehydrogenase, subunit A, domain 2"/>
    <property type="match status" value="1"/>
</dbReference>
<dbReference type="GO" id="GO:0003995">
    <property type="term" value="F:acyl-CoA dehydrogenase activity"/>
    <property type="evidence" value="ECO:0007669"/>
    <property type="project" value="TreeGrafter"/>
</dbReference>
<dbReference type="InterPro" id="IPR046373">
    <property type="entry name" value="Acyl-CoA_Oxase/DH_mid-dom_sf"/>
</dbReference>
<dbReference type="SUPFAM" id="SSF56645">
    <property type="entry name" value="Acyl-CoA dehydrogenase NM domain-like"/>
    <property type="match status" value="1"/>
</dbReference>
<reference evidence="7" key="1">
    <citation type="submission" date="2016-07" db="EMBL/GenBank/DDBJ databases">
        <title>Frankia sp. NRRL B-16219 Genome sequencing.</title>
        <authorList>
            <person name="Ghodhbane-Gtari F."/>
            <person name="Swanson E."/>
            <person name="Gueddou A."/>
            <person name="Louati M."/>
            <person name="Nouioui I."/>
            <person name="Hezbri K."/>
            <person name="Abebe-Akele F."/>
            <person name="Simpson S."/>
            <person name="Morris K."/>
            <person name="Thomas K."/>
            <person name="Gtari M."/>
            <person name="Tisa L.S."/>
        </authorList>
    </citation>
    <scope>NUCLEOTIDE SEQUENCE [LARGE SCALE GENOMIC DNA]</scope>
    <source>
        <strain evidence="7">NRRL B-16219</strain>
    </source>
</reference>
<dbReference type="InterPro" id="IPR036250">
    <property type="entry name" value="AcylCo_DH-like_C"/>
</dbReference>
<gene>
    <name evidence="6" type="ORF">BBK14_18105</name>
</gene>
<dbReference type="InterPro" id="IPR050741">
    <property type="entry name" value="Acyl-CoA_dehydrogenase"/>
</dbReference>
<feature type="region of interest" description="Disordered" evidence="3">
    <location>
        <begin position="165"/>
        <end position="195"/>
    </location>
</feature>
<evidence type="ECO:0000313" key="6">
    <source>
        <dbReference type="EMBL" id="OHV28540.1"/>
    </source>
</evidence>
<dbReference type="PANTHER" id="PTHR48083">
    <property type="entry name" value="MEDIUM-CHAIN SPECIFIC ACYL-COA DEHYDROGENASE, MITOCHONDRIAL-RELATED"/>
    <property type="match status" value="1"/>
</dbReference>
<dbReference type="OrthoDB" id="3402961at2"/>